<dbReference type="EMBL" id="JASCZI010098809">
    <property type="protein sequence ID" value="MED6154440.1"/>
    <property type="molecule type" value="Genomic_DNA"/>
</dbReference>
<feature type="compositionally biased region" description="Polar residues" evidence="1">
    <location>
        <begin position="45"/>
        <end position="54"/>
    </location>
</feature>
<name>A0ABU6TZZ8_9FABA</name>
<reference evidence="2 3" key="1">
    <citation type="journal article" date="2023" name="Plants (Basel)">
        <title>Bridging the Gap: Combining Genomics and Transcriptomics Approaches to Understand Stylosanthes scabra, an Orphan Legume from the Brazilian Caatinga.</title>
        <authorList>
            <person name="Ferreira-Neto J.R.C."/>
            <person name="da Silva M.D."/>
            <person name="Binneck E."/>
            <person name="de Melo N.F."/>
            <person name="da Silva R.H."/>
            <person name="de Melo A.L.T.M."/>
            <person name="Pandolfi V."/>
            <person name="Bustamante F.O."/>
            <person name="Brasileiro-Vidal A.C."/>
            <person name="Benko-Iseppon A.M."/>
        </authorList>
    </citation>
    <scope>NUCLEOTIDE SEQUENCE [LARGE SCALE GENOMIC DNA]</scope>
    <source>
        <tissue evidence="2">Leaves</tissue>
    </source>
</reference>
<comment type="caution">
    <text evidence="2">The sequence shown here is derived from an EMBL/GenBank/DDBJ whole genome shotgun (WGS) entry which is preliminary data.</text>
</comment>
<feature type="non-terminal residue" evidence="2">
    <location>
        <position position="116"/>
    </location>
</feature>
<organism evidence="2 3">
    <name type="scientific">Stylosanthes scabra</name>
    <dbReference type="NCBI Taxonomy" id="79078"/>
    <lineage>
        <taxon>Eukaryota</taxon>
        <taxon>Viridiplantae</taxon>
        <taxon>Streptophyta</taxon>
        <taxon>Embryophyta</taxon>
        <taxon>Tracheophyta</taxon>
        <taxon>Spermatophyta</taxon>
        <taxon>Magnoliopsida</taxon>
        <taxon>eudicotyledons</taxon>
        <taxon>Gunneridae</taxon>
        <taxon>Pentapetalae</taxon>
        <taxon>rosids</taxon>
        <taxon>fabids</taxon>
        <taxon>Fabales</taxon>
        <taxon>Fabaceae</taxon>
        <taxon>Papilionoideae</taxon>
        <taxon>50 kb inversion clade</taxon>
        <taxon>dalbergioids sensu lato</taxon>
        <taxon>Dalbergieae</taxon>
        <taxon>Pterocarpus clade</taxon>
        <taxon>Stylosanthes</taxon>
    </lineage>
</organism>
<gene>
    <name evidence="2" type="ORF">PIB30_112568</name>
</gene>
<sequence length="116" mass="12554">MVEDGRGGGGGRWKKERWKGAVVEDGDSTTHRGHHHTIASAPSHARSTATTSALNGVGGDETEETLSFFLTLSLFSSNDGDRTATRHNADRGSFGDGTSLEWWRQRRELSLPSSPT</sequence>
<evidence type="ECO:0000256" key="1">
    <source>
        <dbReference type="SAM" id="MobiDB-lite"/>
    </source>
</evidence>
<evidence type="ECO:0000313" key="2">
    <source>
        <dbReference type="EMBL" id="MED6154440.1"/>
    </source>
</evidence>
<accession>A0ABU6TZZ8</accession>
<protein>
    <submittedName>
        <fullName evidence="2">Uncharacterized protein</fullName>
    </submittedName>
</protein>
<keyword evidence="3" id="KW-1185">Reference proteome</keyword>
<feature type="region of interest" description="Disordered" evidence="1">
    <location>
        <begin position="77"/>
        <end position="97"/>
    </location>
</feature>
<evidence type="ECO:0000313" key="3">
    <source>
        <dbReference type="Proteomes" id="UP001341840"/>
    </source>
</evidence>
<feature type="region of interest" description="Disordered" evidence="1">
    <location>
        <begin position="1"/>
        <end position="59"/>
    </location>
</feature>
<dbReference type="Proteomes" id="UP001341840">
    <property type="component" value="Unassembled WGS sequence"/>
</dbReference>
<feature type="compositionally biased region" description="Basic and acidic residues" evidence="1">
    <location>
        <begin position="79"/>
        <end position="90"/>
    </location>
</feature>
<proteinExistence type="predicted"/>